<evidence type="ECO:0000256" key="2">
    <source>
        <dbReference type="ARBA" id="ARBA00022771"/>
    </source>
</evidence>
<organism evidence="6 7">
    <name type="scientific">Seminavis robusta</name>
    <dbReference type="NCBI Taxonomy" id="568900"/>
    <lineage>
        <taxon>Eukaryota</taxon>
        <taxon>Sar</taxon>
        <taxon>Stramenopiles</taxon>
        <taxon>Ochrophyta</taxon>
        <taxon>Bacillariophyta</taxon>
        <taxon>Bacillariophyceae</taxon>
        <taxon>Bacillariophycidae</taxon>
        <taxon>Naviculales</taxon>
        <taxon>Naviculaceae</taxon>
        <taxon>Seminavis</taxon>
    </lineage>
</organism>
<gene>
    <name evidence="6" type="ORF">SEMRO_374_G129200.1</name>
</gene>
<protein>
    <submittedName>
        <fullName evidence="6">Inherit from euNOG: MYND finger</fullName>
    </submittedName>
</protein>
<dbReference type="GO" id="GO:0008270">
    <property type="term" value="F:zinc ion binding"/>
    <property type="evidence" value="ECO:0007669"/>
    <property type="project" value="UniProtKB-KW"/>
</dbReference>
<keyword evidence="7" id="KW-1185">Reference proteome</keyword>
<sequence length="495" mass="56539">MSATAAIVTQGSEIPDGVGIWSPQWFEMMKNGPWFRREEMQPINPRFQNYHPYACHSCKRGSLMGSNLLTCTRCNVVRYCSKDCQKCDWKFHKQWCKAFHSLCQDGLLNQIVKYDSIEAWQNDSPNVLSLLFSRMGEGILRHSVEIQITLSQPRCRKCFQAGFTLLEEHGNKAQKANLTPCPICMGVTLCDECLQGKDVENMTMEENSALFHSHRCKNPMQECHSHLLSLCCAGMIVEQEHPLGMPSDTDSQERWVPRSWREYFDKKRSDFDLPEQMFLLAPVPVFLSEAHSINLTLQYILFGLSLPEFAALREQEKLVIHYCGASASELNMPGKYVELVRLNPHWTELQLHFIGPNQPDGVASKLQRAIGMESIRPTCNIKVHAHKGLYHDLHLDPPTLIVCQSSGLSDPGYTQEWRPTVEHFFHQSSVPVVWTAGLEKEIMDDCQVLRSWGAHLLVEPTANPFRGLWPLLDPGRECGDFFYSNSYFAVMKGQR</sequence>
<dbReference type="PROSITE" id="PS50865">
    <property type="entry name" value="ZF_MYND_2"/>
    <property type="match status" value="1"/>
</dbReference>
<comment type="caution">
    <text evidence="6">The sequence shown here is derived from an EMBL/GenBank/DDBJ whole genome shotgun (WGS) entry which is preliminary data.</text>
</comment>
<evidence type="ECO:0000256" key="3">
    <source>
        <dbReference type="ARBA" id="ARBA00022833"/>
    </source>
</evidence>
<dbReference type="InterPro" id="IPR002893">
    <property type="entry name" value="Znf_MYND"/>
</dbReference>
<keyword evidence="2 4" id="KW-0863">Zinc-finger</keyword>
<dbReference type="OrthoDB" id="57654at2759"/>
<dbReference type="Gene3D" id="6.10.140.2220">
    <property type="match status" value="1"/>
</dbReference>
<dbReference type="Pfam" id="PF20179">
    <property type="entry name" value="MSS51_C"/>
    <property type="match status" value="1"/>
</dbReference>
<dbReference type="EMBL" id="CAICTM010000373">
    <property type="protein sequence ID" value="CAB9509076.1"/>
    <property type="molecule type" value="Genomic_DNA"/>
</dbReference>
<evidence type="ECO:0000313" key="7">
    <source>
        <dbReference type="Proteomes" id="UP001153069"/>
    </source>
</evidence>
<evidence type="ECO:0000313" key="6">
    <source>
        <dbReference type="EMBL" id="CAB9509076.1"/>
    </source>
</evidence>
<dbReference type="Proteomes" id="UP001153069">
    <property type="component" value="Unassembled WGS sequence"/>
</dbReference>
<dbReference type="SUPFAM" id="SSF144232">
    <property type="entry name" value="HIT/MYND zinc finger-like"/>
    <property type="match status" value="1"/>
</dbReference>
<name>A0A9N8DUS6_9STRA</name>
<dbReference type="InterPro" id="IPR046824">
    <property type="entry name" value="Mss51-like_C"/>
</dbReference>
<dbReference type="PANTHER" id="PTHR28069">
    <property type="entry name" value="GH20023P"/>
    <property type="match status" value="1"/>
</dbReference>
<accession>A0A9N8DUS6</accession>
<evidence type="ECO:0000256" key="1">
    <source>
        <dbReference type="ARBA" id="ARBA00022723"/>
    </source>
</evidence>
<dbReference type="Pfam" id="PF01753">
    <property type="entry name" value="zf-MYND"/>
    <property type="match status" value="1"/>
</dbReference>
<keyword evidence="3" id="KW-0862">Zinc</keyword>
<proteinExistence type="predicted"/>
<evidence type="ECO:0000259" key="5">
    <source>
        <dbReference type="PROSITE" id="PS50865"/>
    </source>
</evidence>
<evidence type="ECO:0000256" key="4">
    <source>
        <dbReference type="PROSITE-ProRule" id="PRU00134"/>
    </source>
</evidence>
<reference evidence="6" key="1">
    <citation type="submission" date="2020-06" db="EMBL/GenBank/DDBJ databases">
        <authorList>
            <consortium name="Plant Systems Biology data submission"/>
        </authorList>
    </citation>
    <scope>NUCLEOTIDE SEQUENCE</scope>
    <source>
        <strain evidence="6">D6</strain>
    </source>
</reference>
<keyword evidence="1" id="KW-0479">Metal-binding</keyword>
<dbReference type="AlphaFoldDB" id="A0A9N8DUS6"/>
<feature type="domain" description="MYND-type" evidence="5">
    <location>
        <begin position="55"/>
        <end position="96"/>
    </location>
</feature>